<protein>
    <recommendedName>
        <fullName evidence="5">NAD(P)-binding domain-containing protein</fullName>
    </recommendedName>
</protein>
<dbReference type="Pfam" id="PF16363">
    <property type="entry name" value="GDP_Man_Dehyd"/>
    <property type="match status" value="1"/>
</dbReference>
<sequence length="593" mass="67113">MNTPYKLGSVRPEQDTCQLRREIEFNKPTHIVAMIGRTHGTIENKVYPTIDYLEQPGKLRDNVRDNLLAPMILAIVCKDMGIHLTYLGTGCIFEYDDKHPFGIEKNGFLESDKPNFFGSGYSTVKGFTDRLMHEMSSTVLNLRIRMPISAEANPRDFISKITTYKKICSVPNSMTVIPDILPIVVDMISNSKTGTYNMTNPGLISHNEILEMYKRIVDPSFSWKNFSQEEHDSILSSGRSNNYLDTSKLVNEYPHVTPIHEAIKKCLIGYSKPPLIRILVTGGCGFIGSNFVNYAIQNRPDWYIVNIDAMHYCASQDHLLQEVHSSGRYTFVEGNIQDSSLVSHLLESRSITHVLHFAAQSHVQNSFDDATSFVMDNVLGTQVLLECSRKYRKLKKFVHVSTDEVYGEALESKKTEKSILCPTNPYAASKAGAELMASAYAHSYRIPIVITRGNNVYGPNQHHEKLVPCFINKVLNGEKMTVQGKGSAQRAFMHVSDTVKAFEYILDKGVIGEIYNIGCDEGTEYTVLEVAQLILESIKGKEESLENNIEFISDRPYNDRRYYISNDKLRDLGWEQKVSFQDGLQKLILHISK</sequence>
<keyword evidence="2" id="KW-0520">NAD</keyword>
<dbReference type="Gene3D" id="3.40.50.720">
    <property type="entry name" value="NAD(P)-binding Rossmann-like Domain"/>
    <property type="match status" value="2"/>
</dbReference>
<evidence type="ECO:0000259" key="5">
    <source>
        <dbReference type="Pfam" id="PF16363"/>
    </source>
</evidence>
<organism evidence="6">
    <name type="scientific">viral metagenome</name>
    <dbReference type="NCBI Taxonomy" id="1070528"/>
    <lineage>
        <taxon>unclassified sequences</taxon>
        <taxon>metagenomes</taxon>
        <taxon>organismal metagenomes</taxon>
    </lineage>
</organism>
<keyword evidence="3" id="KW-0456">Lyase</keyword>
<dbReference type="SUPFAM" id="SSF51735">
    <property type="entry name" value="NAD(P)-binding Rossmann-fold domains"/>
    <property type="match status" value="2"/>
</dbReference>
<evidence type="ECO:0000256" key="1">
    <source>
        <dbReference type="ARBA" id="ARBA00001911"/>
    </source>
</evidence>
<evidence type="ECO:0000313" key="6">
    <source>
        <dbReference type="EMBL" id="QHU34582.1"/>
    </source>
</evidence>
<keyword evidence="4" id="KW-0175">Coiled coil</keyword>
<evidence type="ECO:0000256" key="3">
    <source>
        <dbReference type="ARBA" id="ARBA00023239"/>
    </source>
</evidence>
<dbReference type="Gene3D" id="3.90.25.10">
    <property type="entry name" value="UDP-galactose 4-epimerase, domain 1"/>
    <property type="match status" value="1"/>
</dbReference>
<feature type="domain" description="NAD(P)-binding" evidence="5">
    <location>
        <begin position="279"/>
        <end position="586"/>
    </location>
</feature>
<dbReference type="InterPro" id="IPR005888">
    <property type="entry name" value="dTDP_Gluc_deHydtase"/>
</dbReference>
<dbReference type="GO" id="GO:0008460">
    <property type="term" value="F:dTDP-glucose 4,6-dehydratase activity"/>
    <property type="evidence" value="ECO:0007669"/>
    <property type="project" value="InterPro"/>
</dbReference>
<accession>A0A6C0LZ95</accession>
<name>A0A6C0LZ95_9ZZZZ</name>
<evidence type="ECO:0000256" key="2">
    <source>
        <dbReference type="ARBA" id="ARBA00023027"/>
    </source>
</evidence>
<dbReference type="InterPro" id="IPR036291">
    <property type="entry name" value="NAD(P)-bd_dom_sf"/>
</dbReference>
<dbReference type="PANTHER" id="PTHR43000">
    <property type="entry name" value="DTDP-D-GLUCOSE 4,6-DEHYDRATASE-RELATED"/>
    <property type="match status" value="1"/>
</dbReference>
<proteinExistence type="predicted"/>
<feature type="coiled-coil region" evidence="4">
    <location>
        <begin position="528"/>
        <end position="555"/>
    </location>
</feature>
<dbReference type="FunFam" id="3.40.50.720:FF:000304">
    <property type="entry name" value="UDP-glucose 4,6-dehydratase"/>
    <property type="match status" value="1"/>
</dbReference>
<reference evidence="6" key="1">
    <citation type="journal article" date="2020" name="Nature">
        <title>Giant virus diversity and host interactions through global metagenomics.</title>
        <authorList>
            <person name="Schulz F."/>
            <person name="Roux S."/>
            <person name="Paez-Espino D."/>
            <person name="Jungbluth S."/>
            <person name="Walsh D.A."/>
            <person name="Denef V.J."/>
            <person name="McMahon K.D."/>
            <person name="Konstantinidis K.T."/>
            <person name="Eloe-Fadrosh E.A."/>
            <person name="Kyrpides N.C."/>
            <person name="Woyke T."/>
        </authorList>
    </citation>
    <scope>NUCLEOTIDE SEQUENCE</scope>
    <source>
        <strain evidence="6">GVMAG-S-1016713-169</strain>
    </source>
</reference>
<comment type="cofactor">
    <cofactor evidence="1">
        <name>NAD(+)</name>
        <dbReference type="ChEBI" id="CHEBI:57540"/>
    </cofactor>
</comment>
<dbReference type="GO" id="GO:0009225">
    <property type="term" value="P:nucleotide-sugar metabolic process"/>
    <property type="evidence" value="ECO:0007669"/>
    <property type="project" value="InterPro"/>
</dbReference>
<evidence type="ECO:0000256" key="4">
    <source>
        <dbReference type="SAM" id="Coils"/>
    </source>
</evidence>
<dbReference type="AlphaFoldDB" id="A0A6C0LZ95"/>
<dbReference type="CDD" id="cd05246">
    <property type="entry name" value="dTDP_GD_SDR_e"/>
    <property type="match status" value="1"/>
</dbReference>
<dbReference type="InterPro" id="IPR016040">
    <property type="entry name" value="NAD(P)-bd_dom"/>
</dbReference>
<dbReference type="EMBL" id="MN740574">
    <property type="protein sequence ID" value="QHU34582.1"/>
    <property type="molecule type" value="Genomic_DNA"/>
</dbReference>